<dbReference type="STRING" id="8090.ENSORLP00000015165"/>
<evidence type="ECO:0000256" key="3">
    <source>
        <dbReference type="ARBA" id="ARBA00022842"/>
    </source>
</evidence>
<dbReference type="eggNOG" id="KOG0206">
    <property type="taxonomic scope" value="Eukaryota"/>
</dbReference>
<dbReference type="Ensembl" id="ENSORLT00000015166.2">
    <property type="protein sequence ID" value="ENSORLP00000015165.2"/>
    <property type="gene ID" value="ENSORLG00000012120.2"/>
</dbReference>
<dbReference type="AlphaFoldDB" id="H2M9H9"/>
<dbReference type="InterPro" id="IPR032630">
    <property type="entry name" value="P_typ_ATPase_c"/>
</dbReference>
<organism evidence="5 6">
    <name type="scientific">Oryzias latipes</name>
    <name type="common">Japanese rice fish</name>
    <name type="synonym">Japanese killifish</name>
    <dbReference type="NCBI Taxonomy" id="8090"/>
    <lineage>
        <taxon>Eukaryota</taxon>
        <taxon>Metazoa</taxon>
        <taxon>Chordata</taxon>
        <taxon>Craniata</taxon>
        <taxon>Vertebrata</taxon>
        <taxon>Euteleostomi</taxon>
        <taxon>Actinopterygii</taxon>
        <taxon>Neopterygii</taxon>
        <taxon>Teleostei</taxon>
        <taxon>Neoteleostei</taxon>
        <taxon>Acanthomorphata</taxon>
        <taxon>Ovalentaria</taxon>
        <taxon>Atherinomorphae</taxon>
        <taxon>Beloniformes</taxon>
        <taxon>Adrianichthyidae</taxon>
        <taxon>Oryziinae</taxon>
        <taxon>Oryzias</taxon>
    </lineage>
</organism>
<name>H2M9H9_ORYLA</name>
<dbReference type="GeneTree" id="ENSGT00940000165675"/>
<keyword evidence="6" id="KW-1185">Reference proteome</keyword>
<reference evidence="5" key="3">
    <citation type="submission" date="2025-09" db="UniProtKB">
        <authorList>
            <consortium name="Ensembl"/>
        </authorList>
    </citation>
    <scope>IDENTIFICATION</scope>
    <source>
        <strain evidence="5">Hd-rR</strain>
    </source>
</reference>
<dbReference type="PANTHER" id="PTHR24092:SF52">
    <property type="entry name" value="PHOSPHOLIPID-TRANSPORTING ATPASE FETA"/>
    <property type="match status" value="1"/>
</dbReference>
<feature type="domain" description="P-type ATPase C-terminal" evidence="4">
    <location>
        <begin position="8"/>
        <end position="168"/>
    </location>
</feature>
<evidence type="ECO:0000256" key="1">
    <source>
        <dbReference type="ARBA" id="ARBA00004141"/>
    </source>
</evidence>
<reference evidence="5" key="2">
    <citation type="submission" date="2025-08" db="UniProtKB">
        <authorList>
            <consortium name="Ensembl"/>
        </authorList>
    </citation>
    <scope>IDENTIFICATION</scope>
    <source>
        <strain evidence="5">Hd-rR</strain>
    </source>
</reference>
<dbReference type="GO" id="GO:0016020">
    <property type="term" value="C:membrane"/>
    <property type="evidence" value="ECO:0007669"/>
    <property type="project" value="UniProtKB-SubCell"/>
</dbReference>
<comment type="subcellular location">
    <subcellularLocation>
        <location evidence="1">Membrane</location>
        <topology evidence="1">Multi-pass membrane protein</topology>
    </subcellularLocation>
</comment>
<dbReference type="PANTHER" id="PTHR24092">
    <property type="entry name" value="PROBABLE PHOSPHOLIPID-TRANSPORTING ATPASE"/>
    <property type="match status" value="1"/>
</dbReference>
<dbReference type="Bgee" id="ENSORLG00000012120">
    <property type="expression patterns" value="Expressed in intestine and 4 other cell types or tissues"/>
</dbReference>
<sequence length="257" mass="29971">IDCISHFTFFYYPKLYTPGQRNMYFNRTSFLLCIMQSCYNSLILFFIPYAALHDTVRQDGREIADYQSFAILLQTCLIIVVNAQIFLDTWYWTGINHFFLWGSMAAYFALTFTMNSNGLFFIFPTMFHVFVSGTGRNSLNQPNTWLIIFLTCLLCILPIVALRFIFIQTSPTINDKARKYKMRRDEIPAISLRPPATRRVSKRSSYAFSHSQGYGDLVTSQKFLDKKTPRRPLLFVKSLCKLAHMIIFGFFVTFTQL</sequence>
<keyword evidence="2" id="KW-0479">Metal-binding</keyword>
<dbReference type="GO" id="GO:0046872">
    <property type="term" value="F:metal ion binding"/>
    <property type="evidence" value="ECO:0007669"/>
    <property type="project" value="UniProtKB-KW"/>
</dbReference>
<dbReference type="InParanoid" id="H2M9H9"/>
<protein>
    <recommendedName>
        <fullName evidence="4">P-type ATPase C-terminal domain-containing protein</fullName>
    </recommendedName>
</protein>
<dbReference type="Proteomes" id="UP000001038">
    <property type="component" value="Chromosome 12"/>
</dbReference>
<reference evidence="5 6" key="1">
    <citation type="journal article" date="2007" name="Nature">
        <title>The medaka draft genome and insights into vertebrate genome evolution.</title>
        <authorList>
            <person name="Kasahara M."/>
            <person name="Naruse K."/>
            <person name="Sasaki S."/>
            <person name="Nakatani Y."/>
            <person name="Qu W."/>
            <person name="Ahsan B."/>
            <person name="Yamada T."/>
            <person name="Nagayasu Y."/>
            <person name="Doi K."/>
            <person name="Kasai Y."/>
            <person name="Jindo T."/>
            <person name="Kobayashi D."/>
            <person name="Shimada A."/>
            <person name="Toyoda A."/>
            <person name="Kuroki Y."/>
            <person name="Fujiyama A."/>
            <person name="Sasaki T."/>
            <person name="Shimizu A."/>
            <person name="Asakawa S."/>
            <person name="Shimizu N."/>
            <person name="Hashimoto S."/>
            <person name="Yang J."/>
            <person name="Lee Y."/>
            <person name="Matsushima K."/>
            <person name="Sugano S."/>
            <person name="Sakaizumi M."/>
            <person name="Narita T."/>
            <person name="Ohishi K."/>
            <person name="Haga S."/>
            <person name="Ohta F."/>
            <person name="Nomoto H."/>
            <person name="Nogata K."/>
            <person name="Morishita T."/>
            <person name="Endo T."/>
            <person name="Shin-I T."/>
            <person name="Takeda H."/>
            <person name="Morishita S."/>
            <person name="Kohara Y."/>
        </authorList>
    </citation>
    <scope>NUCLEOTIDE SEQUENCE [LARGE SCALE GENOMIC DNA]</scope>
    <source>
        <strain evidence="5 6">Hd-rR</strain>
    </source>
</reference>
<dbReference type="Pfam" id="PF16212">
    <property type="entry name" value="PhoLip_ATPase_C"/>
    <property type="match status" value="1"/>
</dbReference>
<evidence type="ECO:0000313" key="6">
    <source>
        <dbReference type="Proteomes" id="UP000001038"/>
    </source>
</evidence>
<keyword evidence="3" id="KW-0460">Magnesium</keyword>
<evidence type="ECO:0000259" key="4">
    <source>
        <dbReference type="Pfam" id="PF16212"/>
    </source>
</evidence>
<proteinExistence type="predicted"/>
<accession>H2M9H9</accession>
<evidence type="ECO:0000256" key="2">
    <source>
        <dbReference type="ARBA" id="ARBA00022723"/>
    </source>
</evidence>
<evidence type="ECO:0000313" key="5">
    <source>
        <dbReference type="Ensembl" id="ENSORLP00000015165.2"/>
    </source>
</evidence>
<dbReference type="HOGENOM" id="CLU_094261_0_0_1"/>